<name>A0ABS8IE06_9NOSO</name>
<protein>
    <submittedName>
        <fullName evidence="1">Uncharacterized protein</fullName>
    </submittedName>
</protein>
<evidence type="ECO:0000313" key="2">
    <source>
        <dbReference type="Proteomes" id="UP001199525"/>
    </source>
</evidence>
<organism evidence="1 2">
    <name type="scientific">Nostoc favosum CHAB5714</name>
    <dbReference type="NCBI Taxonomy" id="2780399"/>
    <lineage>
        <taxon>Bacteria</taxon>
        <taxon>Bacillati</taxon>
        <taxon>Cyanobacteriota</taxon>
        <taxon>Cyanophyceae</taxon>
        <taxon>Nostocales</taxon>
        <taxon>Nostocaceae</taxon>
        <taxon>Nostoc</taxon>
        <taxon>Nostoc favosum</taxon>
    </lineage>
</organism>
<evidence type="ECO:0000313" key="1">
    <source>
        <dbReference type="EMBL" id="MCC5602409.1"/>
    </source>
</evidence>
<proteinExistence type="predicted"/>
<keyword evidence="2" id="KW-1185">Reference proteome</keyword>
<reference evidence="1 2" key="1">
    <citation type="journal article" date="2021" name="Microorganisms">
        <title>Genome Evolution of Filamentous Cyanobacterium Nostoc Species: From Facultative Symbiosis to Free Living.</title>
        <authorList>
            <person name="Huo D."/>
            <person name="Li H."/>
            <person name="Cai F."/>
            <person name="Guo X."/>
            <person name="Qiao Z."/>
            <person name="Wang W."/>
            <person name="Yu G."/>
            <person name="Li R."/>
        </authorList>
    </citation>
    <scope>NUCLEOTIDE SEQUENCE [LARGE SCALE GENOMIC DNA]</scope>
    <source>
        <strain evidence="1 2">CHAB 5714</strain>
    </source>
</reference>
<accession>A0ABS8IE06</accession>
<gene>
    <name evidence="1" type="ORF">LC586_25265</name>
</gene>
<sequence>MAHCLTALPPRCPIPHAQKLHPASGVEFFIIRNTSATQFDCAHRKLSASPNFSYGVIFTFDFWLTPVF</sequence>
<dbReference type="RefSeq" id="WP_229487620.1">
    <property type="nucleotide sequence ID" value="NZ_JAIVFQ010000050.1"/>
</dbReference>
<dbReference type="EMBL" id="JAIVFQ010000050">
    <property type="protein sequence ID" value="MCC5602409.1"/>
    <property type="molecule type" value="Genomic_DNA"/>
</dbReference>
<dbReference type="Proteomes" id="UP001199525">
    <property type="component" value="Unassembled WGS sequence"/>
</dbReference>
<comment type="caution">
    <text evidence="1">The sequence shown here is derived from an EMBL/GenBank/DDBJ whole genome shotgun (WGS) entry which is preliminary data.</text>
</comment>